<gene>
    <name evidence="5" type="ORF">O0V09_05655</name>
</gene>
<feature type="transmembrane region" description="Helical" evidence="4">
    <location>
        <begin position="180"/>
        <end position="203"/>
    </location>
</feature>
<feature type="transmembrane region" description="Helical" evidence="4">
    <location>
        <begin position="224"/>
        <end position="246"/>
    </location>
</feature>
<feature type="transmembrane region" description="Helical" evidence="4">
    <location>
        <begin position="72"/>
        <end position="91"/>
    </location>
</feature>
<feature type="transmembrane region" description="Helical" evidence="4">
    <location>
        <begin position="313"/>
        <end position="333"/>
    </location>
</feature>
<evidence type="ECO:0000313" key="6">
    <source>
        <dbReference type="Proteomes" id="UP001069090"/>
    </source>
</evidence>
<dbReference type="AlphaFoldDB" id="A0A9J6RJM3"/>
<dbReference type="Gene3D" id="1.20.1250.20">
    <property type="entry name" value="MFS general substrate transporter like domains"/>
    <property type="match status" value="1"/>
</dbReference>
<feature type="transmembrane region" description="Helical" evidence="4">
    <location>
        <begin position="98"/>
        <end position="115"/>
    </location>
</feature>
<keyword evidence="6" id="KW-1185">Reference proteome</keyword>
<dbReference type="SUPFAM" id="SSF103473">
    <property type="entry name" value="MFS general substrate transporter"/>
    <property type="match status" value="1"/>
</dbReference>
<evidence type="ECO:0000256" key="3">
    <source>
        <dbReference type="ARBA" id="ARBA00023136"/>
    </source>
</evidence>
<sequence>MSHTAVPDAPATKPSLLKRLPVAPANGELARVLLSFLATAGLFYVNIMPALIDGLIDGLGFSNKEAGFVGSANVYGAAVGALAAVFIVKFINWKKAALLLLLGLLLADCFSIYLTQVSALVITRFFHGCIGGMLVGIGFAVIARTTEADRTFGYLLTVQFGLGGAGLMFLPPLVPEFGTTALFLALMAFSAITLCMLPFLADYKVAELQLDHKKLAAQKINYKLLSLALLATFLFQAANMGVYAYVIGLGKTAGQDMLFISSTLGFAAWIAIAGSVLVIVMSTRFGRLWPILIATLLTIVGTWLFHYSDSKSYYWVANVGVGITWAFVISYLLGMCAEFDSSGQMAALGGFASKMGLASGPLTAALIVGDNNYGLLINVACIALILCMAAVMLPALALDKAR</sequence>
<evidence type="ECO:0000256" key="1">
    <source>
        <dbReference type="ARBA" id="ARBA00022692"/>
    </source>
</evidence>
<feature type="transmembrane region" description="Helical" evidence="4">
    <location>
        <begin position="375"/>
        <end position="398"/>
    </location>
</feature>
<dbReference type="RefSeq" id="WP_258330826.1">
    <property type="nucleotide sequence ID" value="NZ_JAPTGG010000003.1"/>
</dbReference>
<dbReference type="InterPro" id="IPR011701">
    <property type="entry name" value="MFS"/>
</dbReference>
<keyword evidence="2 4" id="KW-1133">Transmembrane helix</keyword>
<evidence type="ECO:0000313" key="5">
    <source>
        <dbReference type="EMBL" id="MCZ0864675.1"/>
    </source>
</evidence>
<accession>A0A9J6RJM3</accession>
<feature type="transmembrane region" description="Helical" evidence="4">
    <location>
        <begin position="154"/>
        <end position="174"/>
    </location>
</feature>
<feature type="transmembrane region" description="Helical" evidence="4">
    <location>
        <begin position="345"/>
        <end position="369"/>
    </location>
</feature>
<feature type="transmembrane region" description="Helical" evidence="4">
    <location>
        <begin position="29"/>
        <end position="52"/>
    </location>
</feature>
<evidence type="ECO:0000256" key="4">
    <source>
        <dbReference type="SAM" id="Phobius"/>
    </source>
</evidence>
<organism evidence="5 6">
    <name type="scientific">Dasania phycosphaerae</name>
    <dbReference type="NCBI Taxonomy" id="2950436"/>
    <lineage>
        <taxon>Bacteria</taxon>
        <taxon>Pseudomonadati</taxon>
        <taxon>Pseudomonadota</taxon>
        <taxon>Gammaproteobacteria</taxon>
        <taxon>Cellvibrionales</taxon>
        <taxon>Spongiibacteraceae</taxon>
        <taxon>Dasania</taxon>
    </lineage>
</organism>
<dbReference type="InterPro" id="IPR036259">
    <property type="entry name" value="MFS_trans_sf"/>
</dbReference>
<proteinExistence type="predicted"/>
<dbReference type="Pfam" id="PF07690">
    <property type="entry name" value="MFS_1"/>
    <property type="match status" value="1"/>
</dbReference>
<feature type="transmembrane region" description="Helical" evidence="4">
    <location>
        <begin position="258"/>
        <end position="281"/>
    </location>
</feature>
<protein>
    <submittedName>
        <fullName evidence="5">MFS transporter</fullName>
    </submittedName>
</protein>
<keyword evidence="1 4" id="KW-0812">Transmembrane</keyword>
<keyword evidence="3 4" id="KW-0472">Membrane</keyword>
<dbReference type="EMBL" id="JAPTGG010000003">
    <property type="protein sequence ID" value="MCZ0864675.1"/>
    <property type="molecule type" value="Genomic_DNA"/>
</dbReference>
<dbReference type="GO" id="GO:0022857">
    <property type="term" value="F:transmembrane transporter activity"/>
    <property type="evidence" value="ECO:0007669"/>
    <property type="project" value="InterPro"/>
</dbReference>
<dbReference type="Proteomes" id="UP001069090">
    <property type="component" value="Unassembled WGS sequence"/>
</dbReference>
<comment type="caution">
    <text evidence="5">The sequence shown here is derived from an EMBL/GenBank/DDBJ whole genome shotgun (WGS) entry which is preliminary data.</text>
</comment>
<name>A0A9J6RJM3_9GAMM</name>
<reference evidence="5 6" key="1">
    <citation type="submission" date="2022-12" db="EMBL/GenBank/DDBJ databases">
        <title>Dasania phycosphaerae sp. nov., isolated from particulate material of the south coast of Korea.</title>
        <authorList>
            <person name="Jiang Y."/>
        </authorList>
    </citation>
    <scope>NUCLEOTIDE SEQUENCE [LARGE SCALE GENOMIC DNA]</scope>
    <source>
        <strain evidence="5 6">GY-19</strain>
    </source>
</reference>
<feature type="transmembrane region" description="Helical" evidence="4">
    <location>
        <begin position="121"/>
        <end position="142"/>
    </location>
</feature>
<evidence type="ECO:0000256" key="2">
    <source>
        <dbReference type="ARBA" id="ARBA00022989"/>
    </source>
</evidence>
<feature type="transmembrane region" description="Helical" evidence="4">
    <location>
        <begin position="288"/>
        <end position="307"/>
    </location>
</feature>